<evidence type="ECO:0000313" key="4">
    <source>
        <dbReference type="EMBL" id="MBF0597265.1"/>
    </source>
</evidence>
<keyword evidence="5" id="KW-1185">Reference proteome</keyword>
<dbReference type="Gene3D" id="2.60.40.2420">
    <property type="match status" value="1"/>
</dbReference>
<sequence length="247" mass="29002">MQKRCILFIILNFSRLFAQDTNIDILPIIDVSEFEKMVHLKGLALNNDETIHELNYLLVAIKQGEDSNLSTQKQEGKFVIESNQKITLSDIRLNINKGDEIKAYLFIRDDLKNQLIAKDSLFIKYDGIKLILNDYKKNQVKLEKEEFVLRGLVIDQTKTKLGKDFFDLFYSKYSLLNEMYHFIININEIPTMGRSFILQIEDGDNILHSFRMSPSEEYLTAQVEFILRMLNQYNNEKKFIKQQITSP</sequence>
<evidence type="ECO:0000256" key="3">
    <source>
        <dbReference type="ARBA" id="ARBA00022729"/>
    </source>
</evidence>
<accession>A0A8J7KAA2</accession>
<dbReference type="Pfam" id="PF10627">
    <property type="entry name" value="CsgE"/>
    <property type="match status" value="1"/>
</dbReference>
<comment type="caution">
    <text evidence="4">The sequence shown here is derived from an EMBL/GenBank/DDBJ whole genome shotgun (WGS) entry which is preliminary data.</text>
</comment>
<keyword evidence="3" id="KW-0732">Signal</keyword>
<comment type="function">
    <text evidence="1">May be involved in the biogenesis of curli organelles.</text>
</comment>
<dbReference type="AlphaFoldDB" id="A0A8J7KAA2"/>
<protein>
    <recommendedName>
        <fullName evidence="2">Curli production assembly/transport component CsgE</fullName>
    </recommendedName>
</protein>
<evidence type="ECO:0000256" key="1">
    <source>
        <dbReference type="ARBA" id="ARBA00003989"/>
    </source>
</evidence>
<evidence type="ECO:0000313" key="5">
    <source>
        <dbReference type="Proteomes" id="UP000608754"/>
    </source>
</evidence>
<dbReference type="InterPro" id="IPR053722">
    <property type="entry name" value="Curli_assembly_CsgC/AgfC"/>
</dbReference>
<dbReference type="InterPro" id="IPR018900">
    <property type="entry name" value="Curli_CsgE"/>
</dbReference>
<organism evidence="4 5">
    <name type="scientific">Faecalibacter rhinopitheci</name>
    <dbReference type="NCBI Taxonomy" id="2779678"/>
    <lineage>
        <taxon>Bacteria</taxon>
        <taxon>Pseudomonadati</taxon>
        <taxon>Bacteroidota</taxon>
        <taxon>Flavobacteriia</taxon>
        <taxon>Flavobacteriales</taxon>
        <taxon>Weeksellaceae</taxon>
        <taxon>Faecalibacter</taxon>
    </lineage>
</organism>
<dbReference type="EMBL" id="JADGIK010000004">
    <property type="protein sequence ID" value="MBF0597265.1"/>
    <property type="molecule type" value="Genomic_DNA"/>
</dbReference>
<proteinExistence type="predicted"/>
<evidence type="ECO:0000256" key="2">
    <source>
        <dbReference type="ARBA" id="ARBA00014024"/>
    </source>
</evidence>
<reference evidence="4" key="1">
    <citation type="submission" date="2020-10" db="EMBL/GenBank/DDBJ databases">
        <authorList>
            <person name="Lu T."/>
            <person name="Wang Q."/>
            <person name="Han X."/>
        </authorList>
    </citation>
    <scope>NUCLEOTIDE SEQUENCE</scope>
    <source>
        <strain evidence="4">WQ 117</strain>
    </source>
</reference>
<dbReference type="Proteomes" id="UP000608754">
    <property type="component" value="Unassembled WGS sequence"/>
</dbReference>
<dbReference type="RefSeq" id="WP_194182813.1">
    <property type="nucleotide sequence ID" value="NZ_JADGIK010000004.1"/>
</dbReference>
<name>A0A8J7KAA2_9FLAO</name>
<gene>
    <name evidence="4" type="ORF">IM532_07370</name>
</gene>